<dbReference type="InterPro" id="IPR007415">
    <property type="entry name" value="Nitrogenase_MoFe_mat_NifZ"/>
</dbReference>
<dbReference type="GO" id="GO:0009399">
    <property type="term" value="P:nitrogen fixation"/>
    <property type="evidence" value="ECO:0007669"/>
    <property type="project" value="InterPro"/>
</dbReference>
<protein>
    <submittedName>
        <fullName evidence="3">Nitrogen fixation protein NifZ</fullName>
    </submittedName>
</protein>
<evidence type="ECO:0000313" key="3">
    <source>
        <dbReference type="EMBL" id="TLX41946.1"/>
    </source>
</evidence>
<dbReference type="GeneID" id="95774978"/>
<dbReference type="AlphaFoldDB" id="A0A6C1KQE5"/>
<dbReference type="Pfam" id="PF04319">
    <property type="entry name" value="NifZ"/>
    <property type="match status" value="1"/>
</dbReference>
<comment type="caution">
    <text evidence="3">The sequence shown here is derived from an EMBL/GenBank/DDBJ whole genome shotgun (WGS) entry which is preliminary data.</text>
</comment>
<reference evidence="3 4" key="1">
    <citation type="submission" date="2019-05" db="EMBL/GenBank/DDBJ databases">
        <authorList>
            <person name="Zhou X."/>
        </authorList>
    </citation>
    <scope>NUCLEOTIDE SEQUENCE [LARGE SCALE GENOMIC DNA]</scope>
    <source>
        <strain evidence="3 4">DSM 432</strain>
    </source>
</reference>
<gene>
    <name evidence="3" type="ORF">FBQ73_16115</name>
</gene>
<name>A0A6C1KQE5_XANAU</name>
<dbReference type="OrthoDB" id="5297316at2"/>
<evidence type="ECO:0000256" key="1">
    <source>
        <dbReference type="ARBA" id="ARBA00008027"/>
    </source>
</evidence>
<dbReference type="EMBL" id="VAUP01000035">
    <property type="protein sequence ID" value="TLX41946.1"/>
    <property type="molecule type" value="Genomic_DNA"/>
</dbReference>
<evidence type="ECO:0000256" key="2">
    <source>
        <dbReference type="ARBA" id="ARBA00023231"/>
    </source>
</evidence>
<organism evidence="3 4">
    <name type="scientific">Xanthobacter autotrophicus</name>
    <dbReference type="NCBI Taxonomy" id="280"/>
    <lineage>
        <taxon>Bacteria</taxon>
        <taxon>Pseudomonadati</taxon>
        <taxon>Pseudomonadota</taxon>
        <taxon>Alphaproteobacteria</taxon>
        <taxon>Hyphomicrobiales</taxon>
        <taxon>Xanthobacteraceae</taxon>
        <taxon>Xanthobacter</taxon>
    </lineage>
</organism>
<sequence length="80" mass="9027">MLEPRNPKYQWGQKVKTLIDLYNDGSYPDFPEEALLVGLGTTGEIVQVGTHTDTDTPIYLIEFTERLVVGCLEEEISPLE</sequence>
<keyword evidence="2" id="KW-0535">Nitrogen fixation</keyword>
<evidence type="ECO:0000313" key="4">
    <source>
        <dbReference type="Proteomes" id="UP000305131"/>
    </source>
</evidence>
<dbReference type="RefSeq" id="WP_138400807.1">
    <property type="nucleotide sequence ID" value="NZ_VAUP01000035.1"/>
</dbReference>
<proteinExistence type="inferred from homology"/>
<comment type="similarity">
    <text evidence="1">Belongs to the NifZ family.</text>
</comment>
<accession>A0A6C1KQE5</accession>
<dbReference type="Proteomes" id="UP000305131">
    <property type="component" value="Unassembled WGS sequence"/>
</dbReference>